<feature type="compositionally biased region" description="Polar residues" evidence="1">
    <location>
        <begin position="1710"/>
        <end position="1724"/>
    </location>
</feature>
<feature type="compositionally biased region" description="Basic and acidic residues" evidence="1">
    <location>
        <begin position="1646"/>
        <end position="1660"/>
    </location>
</feature>
<feature type="region of interest" description="Disordered" evidence="1">
    <location>
        <begin position="1329"/>
        <end position="1376"/>
    </location>
</feature>
<dbReference type="Proteomes" id="UP000261540">
    <property type="component" value="Unplaced"/>
</dbReference>
<feature type="region of interest" description="Disordered" evidence="1">
    <location>
        <begin position="380"/>
        <end position="408"/>
    </location>
</feature>
<feature type="compositionally biased region" description="Low complexity" evidence="1">
    <location>
        <begin position="1730"/>
        <end position="1744"/>
    </location>
</feature>
<feature type="region of interest" description="Disordered" evidence="1">
    <location>
        <begin position="830"/>
        <end position="946"/>
    </location>
</feature>
<feature type="compositionally biased region" description="Polar residues" evidence="1">
    <location>
        <begin position="1335"/>
        <end position="1344"/>
    </location>
</feature>
<evidence type="ECO:0000313" key="3">
    <source>
        <dbReference type="Ensembl" id="ENSPKIP00000039486.1"/>
    </source>
</evidence>
<protein>
    <submittedName>
        <fullName evidence="3">BRD4 interacting chromatin remodeling complex associated protein</fullName>
    </submittedName>
</protein>
<evidence type="ECO:0000313" key="4">
    <source>
        <dbReference type="Proteomes" id="UP000261540"/>
    </source>
</evidence>
<feature type="region of interest" description="Disordered" evidence="1">
    <location>
        <begin position="1406"/>
        <end position="1558"/>
    </location>
</feature>
<proteinExistence type="predicted"/>
<accession>A0A3B3TAZ5</accession>
<dbReference type="PANTHER" id="PTHR15572:SF1">
    <property type="entry name" value="BRD4-INTERACTING CHROMATIN-REMODELING COMPLEX-ASSOCIATED PROTEIN"/>
    <property type="match status" value="1"/>
</dbReference>
<feature type="domain" description="GLTSCR protein conserved" evidence="2">
    <location>
        <begin position="1169"/>
        <end position="1268"/>
    </location>
</feature>
<feature type="region of interest" description="Disordered" evidence="1">
    <location>
        <begin position="1624"/>
        <end position="1797"/>
    </location>
</feature>
<dbReference type="Ensembl" id="ENSPKIT00000020494.1">
    <property type="protein sequence ID" value="ENSPKIP00000039486.1"/>
    <property type="gene ID" value="ENSPKIG00000016826.1"/>
</dbReference>
<name>A0A3B3TAZ5_9TELE</name>
<feature type="compositionally biased region" description="Low complexity" evidence="1">
    <location>
        <begin position="1464"/>
        <end position="1478"/>
    </location>
</feature>
<feature type="region of interest" description="Disordered" evidence="1">
    <location>
        <begin position="1284"/>
        <end position="1303"/>
    </location>
</feature>
<feature type="compositionally biased region" description="Pro residues" evidence="1">
    <location>
        <begin position="868"/>
        <end position="883"/>
    </location>
</feature>
<evidence type="ECO:0000256" key="1">
    <source>
        <dbReference type="SAM" id="MobiDB-lite"/>
    </source>
</evidence>
<feature type="compositionally biased region" description="Low complexity" evidence="1">
    <location>
        <begin position="692"/>
        <end position="714"/>
    </location>
</feature>
<feature type="compositionally biased region" description="Polar residues" evidence="1">
    <location>
        <begin position="1748"/>
        <end position="1770"/>
    </location>
</feature>
<keyword evidence="4" id="KW-1185">Reference proteome</keyword>
<feature type="region of interest" description="Disordered" evidence="1">
    <location>
        <begin position="748"/>
        <end position="801"/>
    </location>
</feature>
<feature type="compositionally biased region" description="Polar residues" evidence="1">
    <location>
        <begin position="1667"/>
        <end position="1676"/>
    </location>
</feature>
<organism evidence="3 4">
    <name type="scientific">Paramormyrops kingsleyae</name>
    <dbReference type="NCBI Taxonomy" id="1676925"/>
    <lineage>
        <taxon>Eukaryota</taxon>
        <taxon>Metazoa</taxon>
        <taxon>Chordata</taxon>
        <taxon>Craniata</taxon>
        <taxon>Vertebrata</taxon>
        <taxon>Euteleostomi</taxon>
        <taxon>Actinopterygii</taxon>
        <taxon>Neopterygii</taxon>
        <taxon>Teleostei</taxon>
        <taxon>Osteoglossocephala</taxon>
        <taxon>Osteoglossomorpha</taxon>
        <taxon>Osteoglossiformes</taxon>
        <taxon>Mormyridae</taxon>
        <taxon>Paramormyrops</taxon>
    </lineage>
</organism>
<feature type="compositionally biased region" description="Low complexity" evidence="1">
    <location>
        <begin position="757"/>
        <end position="779"/>
    </location>
</feature>
<sequence length="1797" mass="185131">MDDEDGRCLLDVICDPQALNDFLHGPETLLDTDDLLDCSTEPSSSFFNTAGGHVPEIQQTNQLSTSVPAEVPSGSVDLDFLEDDDILGGSPAGGGHNGGMGTNNEPCDILQQSLAEANITEQSLQEAEELDLGSFVLPGLAQVVQTLPDPNLSGAGGGAVGVGIGVGVGGSSQIFPSSGSTATPPNAAQDMIGPVLAHSGLQLQPQGMNKTISVQPFMQQVTLQPLSSLQTLPNGSQSGHLGIGQIQVVGPPTVMTINQSGQPILAKTIGSYQLQQPGPEAGVACTQGGLGGPVLGSAGGGGLLIQGSKATLGSPALNGAGVGVSSPGVSSSSNNSGPTLSSAGGLVGFSGATIGAGATAQQKPLTPGAVMQNVVIQRTPTPIQPKPPQGGVIHPRLYKPQPQQQQQQQQQLSIASSLPNDSSKVVGVQQAQVPVSTAQNVAFLAGKPGANVVLSASTPQGTSFPQALFKQQAPQATGKPLSVHLLNQPGSIVIPSQAVLQGQKQQFLLPQLQTGGQILAQHPGGHIITSQGPGGQLITNQILTTNQNLNLGQVLTSQGHSGTAHILSGHIQLQPGQMGPPALIHMPVSLAQTQSQAQQAAGHAAVIQGMPIQNSLAMLSQVEGLNPAVSLQPSQQQIVGGIPSNSSGAVATAQCQPTESVAVLGSTTDQAAHPVPPASLLTVPATPSVPIPSSTLSASPSSSSTSSSASTLAPVVPQAQHSPGKLLLTQPASGVFVNHEPLQMFLHQEQQHKTETASPPSGSVPASVIVSSSAAPPTSGHESLSAETWLGQSPAPSLSPTNKTAVVYQIPSTGHQAQAKVLGASPLQPLLASAAPPSGRQSDTPSPAQAPPLILSQQIQSPHHQPQTRPPSQPQPLPQPQAQPPSRSCTPSSLPPLFIIHNQISGSPQHASHTPPQLAGQSQPLSHPVPFLSEVPLPSGSPKPAPTQAVQFHLAAASGLETKQPTQLQSLTAEQQQTLQLVGAQLQALSAVAQPSPQQKQLLDRLQQIQQSIILKQQPQAQLLASSQFSPQQDMPAAQISTSSGVGTLTQIGPLLQSAPVLVKTSATVSSELKTFSGAPGMAEATVKQVVTPGSLNQLVQPKSGLISSFGGLPGKTGLQTQAVCSAVSQLASPQVPTSIKTQTSALKLPFAVQPSKEARMLEQLRKQQGSVLHPDYSSPFKSFGDALHRLIPYHLYQGIPCSPQDNKKVDEEFEAVATQLLKRTQAMVDKYRLLLFEESKRLAPSAEMVMMDRMFIMEEKTALSQERVLAKERPDEYAALQSAAVAQRPAPTDPSTTGATKPVAGALNLAPAPILSHVTPTKLVIKHGGGGASVSWSTSSTPAGCQKAAITPPSGGADDEDALPQRSKKPPIKTYEARRRIGLKLKIKQEAGLSKVVHNTALDPVHSQPRLHHTSNPQSPPHHQQSKSAVATATSNRTPTCGSDSSALGVPTTAGAQHVAPPSTTNSSSCSSSSLSTQVNGTLEHHGKSGSQAAASSTPPPTSCRLPLRKTYRANISPPVRPGVAGGEAGGSARRHHCPPLPADSPVHQQGSRSPRTRTVIASVKVENRGGRFQRSPNTKAGGECGGDGGGLGSVNAQGKVTPPGFIEELAEVEVVFNRSIKNQRRSRASHGLRHSGGEEEEGDGDRGRGVRSRERSIPADRLGSPSPTGSQGSWDSFVPSKRHKSDSPDMDNASFSSGSPPPDDSLNEHLQSAIDSILNLQQGPPPTCTGSSSNGSTSVNTGRGQGSNHPHPSGSSYRAVGSSASPSVFQGLPGDGSGTFSRGQNGKLVSRTYSR</sequence>
<feature type="compositionally biased region" description="Low complexity" evidence="1">
    <location>
        <begin position="854"/>
        <end position="867"/>
    </location>
</feature>
<dbReference type="GO" id="GO:0045893">
    <property type="term" value="P:positive regulation of DNA-templated transcription"/>
    <property type="evidence" value="ECO:0007669"/>
    <property type="project" value="TreeGrafter"/>
</dbReference>
<reference evidence="3" key="2">
    <citation type="submission" date="2025-09" db="UniProtKB">
        <authorList>
            <consortium name="Ensembl"/>
        </authorList>
    </citation>
    <scope>IDENTIFICATION</scope>
</reference>
<feature type="compositionally biased region" description="Polar residues" evidence="1">
    <location>
        <begin position="780"/>
        <end position="801"/>
    </location>
</feature>
<feature type="region of interest" description="Disordered" evidence="1">
    <location>
        <begin position="1572"/>
        <end position="1598"/>
    </location>
</feature>
<feature type="compositionally biased region" description="Low complexity" evidence="1">
    <location>
        <begin position="830"/>
        <end position="839"/>
    </location>
</feature>
<dbReference type="GO" id="GO:0016514">
    <property type="term" value="C:SWI/SNF complex"/>
    <property type="evidence" value="ECO:0007669"/>
    <property type="project" value="TreeGrafter"/>
</dbReference>
<dbReference type="InterPro" id="IPR052438">
    <property type="entry name" value="Chromatin_remod/trans_coact"/>
</dbReference>
<feature type="compositionally biased region" description="Polar residues" evidence="1">
    <location>
        <begin position="1415"/>
        <end position="1447"/>
    </location>
</feature>
<feature type="compositionally biased region" description="Polar residues" evidence="1">
    <location>
        <begin position="902"/>
        <end position="925"/>
    </location>
</feature>
<dbReference type="GeneTree" id="ENSGT00940000159112"/>
<evidence type="ECO:0000259" key="2">
    <source>
        <dbReference type="Pfam" id="PF15249"/>
    </source>
</evidence>
<dbReference type="OrthoDB" id="2556847at2759"/>
<feature type="region of interest" description="Disordered" evidence="1">
    <location>
        <begin position="690"/>
        <end position="717"/>
    </location>
</feature>
<dbReference type="STRING" id="1676925.ENSPKIP00000039486"/>
<dbReference type="PANTHER" id="PTHR15572">
    <property type="entry name" value="GLIOMA TUMOR SUPPRESSOR CANDIDATE REGION GENE 1"/>
    <property type="match status" value="1"/>
</dbReference>
<reference evidence="3" key="1">
    <citation type="submission" date="2025-08" db="UniProtKB">
        <authorList>
            <consortium name="Ensembl"/>
        </authorList>
    </citation>
    <scope>IDENTIFICATION</scope>
</reference>
<feature type="compositionally biased region" description="Gly residues" evidence="1">
    <location>
        <begin position="1584"/>
        <end position="1594"/>
    </location>
</feature>
<dbReference type="InterPro" id="IPR015671">
    <property type="entry name" value="GSCR1_dom"/>
</dbReference>
<feature type="compositionally biased region" description="Basic residues" evidence="1">
    <location>
        <begin position="1624"/>
        <end position="1635"/>
    </location>
</feature>
<dbReference type="Pfam" id="PF15249">
    <property type="entry name" value="GLTSCR1"/>
    <property type="match status" value="1"/>
</dbReference>